<dbReference type="RefSeq" id="WP_376942795.1">
    <property type="nucleotide sequence ID" value="NZ_CP183182.1"/>
</dbReference>
<dbReference type="Proteomes" id="UP001589891">
    <property type="component" value="Unassembled WGS sequence"/>
</dbReference>
<proteinExistence type="predicted"/>
<protein>
    <submittedName>
        <fullName evidence="2">Acyl carrier protein</fullName>
    </submittedName>
</protein>
<evidence type="ECO:0000313" key="3">
    <source>
        <dbReference type="Proteomes" id="UP001589891"/>
    </source>
</evidence>
<name>A0ABV6SGH6_AZOPA</name>
<dbReference type="Gene3D" id="1.10.1200.10">
    <property type="entry name" value="ACP-like"/>
    <property type="match status" value="1"/>
</dbReference>
<dbReference type="InterPro" id="IPR036736">
    <property type="entry name" value="ACP-like_sf"/>
</dbReference>
<evidence type="ECO:0000259" key="1">
    <source>
        <dbReference type="PROSITE" id="PS50075"/>
    </source>
</evidence>
<dbReference type="SUPFAM" id="SSF47336">
    <property type="entry name" value="ACP-like"/>
    <property type="match status" value="1"/>
</dbReference>
<dbReference type="PROSITE" id="PS50075">
    <property type="entry name" value="CARRIER"/>
    <property type="match status" value="1"/>
</dbReference>
<comment type="caution">
    <text evidence="2">The sequence shown here is derived from an EMBL/GenBank/DDBJ whole genome shotgun (WGS) entry which is preliminary data.</text>
</comment>
<sequence>MSVEQRLKEILVSEIYVEVPVEKIEPTDSLRDALGVDSMGFVELKDQIEGEYKIKISDDDFTPENFGTINALCNLINKLKG</sequence>
<keyword evidence="3" id="KW-1185">Reference proteome</keyword>
<feature type="domain" description="Carrier" evidence="1">
    <location>
        <begin position="1"/>
        <end position="80"/>
    </location>
</feature>
<reference evidence="2 3" key="1">
    <citation type="submission" date="2024-09" db="EMBL/GenBank/DDBJ databases">
        <authorList>
            <person name="Sun Q."/>
            <person name="Mori K."/>
        </authorList>
    </citation>
    <scope>NUCLEOTIDE SEQUENCE [LARGE SCALE GENOMIC DNA]</scope>
    <source>
        <strain evidence="2 3">NCAIM B.01794</strain>
    </source>
</reference>
<dbReference type="Pfam" id="PF00550">
    <property type="entry name" value="PP-binding"/>
    <property type="match status" value="1"/>
</dbReference>
<accession>A0ABV6SGH6</accession>
<evidence type="ECO:0000313" key="2">
    <source>
        <dbReference type="EMBL" id="MFC0708638.1"/>
    </source>
</evidence>
<gene>
    <name evidence="2" type="ORF">ACFFGX_03185</name>
</gene>
<dbReference type="InterPro" id="IPR009081">
    <property type="entry name" value="PP-bd_ACP"/>
</dbReference>
<organism evidence="2 3">
    <name type="scientific">Azorhizophilus paspali</name>
    <name type="common">Azotobacter paspali</name>
    <dbReference type="NCBI Taxonomy" id="69963"/>
    <lineage>
        <taxon>Bacteria</taxon>
        <taxon>Pseudomonadati</taxon>
        <taxon>Pseudomonadota</taxon>
        <taxon>Gammaproteobacteria</taxon>
        <taxon>Pseudomonadales</taxon>
        <taxon>Pseudomonadaceae</taxon>
        <taxon>Azorhizophilus</taxon>
    </lineage>
</organism>
<dbReference type="EMBL" id="JBHLSS010000022">
    <property type="protein sequence ID" value="MFC0708638.1"/>
    <property type="molecule type" value="Genomic_DNA"/>
</dbReference>